<dbReference type="AlphaFoldDB" id="A0AAV2NVA5"/>
<evidence type="ECO:0000313" key="2">
    <source>
        <dbReference type="Proteomes" id="UP001497644"/>
    </source>
</evidence>
<name>A0AAV2NVA5_9HYME</name>
<protein>
    <submittedName>
        <fullName evidence="1">Uncharacterized protein</fullName>
    </submittedName>
</protein>
<sequence length="75" mass="8863">MVWKFHLDSDRANNGKPTFLFDDEVQYAGTFLQNALLKHVRYRAFNPRTASNGRADFESRTVVRNENRFALTRRQ</sequence>
<dbReference type="Proteomes" id="UP001497644">
    <property type="component" value="Chromosome 5"/>
</dbReference>
<reference evidence="1" key="1">
    <citation type="submission" date="2024-04" db="EMBL/GenBank/DDBJ databases">
        <authorList>
            <consortium name="Molecular Ecology Group"/>
        </authorList>
    </citation>
    <scope>NUCLEOTIDE SEQUENCE</scope>
</reference>
<keyword evidence="2" id="KW-1185">Reference proteome</keyword>
<dbReference type="EMBL" id="OZ034828">
    <property type="protein sequence ID" value="CAL1684167.1"/>
    <property type="molecule type" value="Genomic_DNA"/>
</dbReference>
<organism evidence="1 2">
    <name type="scientific">Lasius platythorax</name>
    <dbReference type="NCBI Taxonomy" id="488582"/>
    <lineage>
        <taxon>Eukaryota</taxon>
        <taxon>Metazoa</taxon>
        <taxon>Ecdysozoa</taxon>
        <taxon>Arthropoda</taxon>
        <taxon>Hexapoda</taxon>
        <taxon>Insecta</taxon>
        <taxon>Pterygota</taxon>
        <taxon>Neoptera</taxon>
        <taxon>Endopterygota</taxon>
        <taxon>Hymenoptera</taxon>
        <taxon>Apocrita</taxon>
        <taxon>Aculeata</taxon>
        <taxon>Formicoidea</taxon>
        <taxon>Formicidae</taxon>
        <taxon>Formicinae</taxon>
        <taxon>Lasius</taxon>
        <taxon>Lasius</taxon>
    </lineage>
</organism>
<gene>
    <name evidence="1" type="ORF">LPLAT_LOCUS9843</name>
</gene>
<accession>A0AAV2NVA5</accession>
<proteinExistence type="predicted"/>
<evidence type="ECO:0000313" key="1">
    <source>
        <dbReference type="EMBL" id="CAL1684167.1"/>
    </source>
</evidence>